<dbReference type="AlphaFoldDB" id="A0A0V1BQI7"/>
<dbReference type="EMBL" id="JYDH01000021">
    <property type="protein sequence ID" value="KRY39096.1"/>
    <property type="molecule type" value="Genomic_DNA"/>
</dbReference>
<proteinExistence type="predicted"/>
<organism evidence="2 3">
    <name type="scientific">Trichinella spiralis</name>
    <name type="common">Trichina worm</name>
    <dbReference type="NCBI Taxonomy" id="6334"/>
    <lineage>
        <taxon>Eukaryota</taxon>
        <taxon>Metazoa</taxon>
        <taxon>Ecdysozoa</taxon>
        <taxon>Nematoda</taxon>
        <taxon>Enoplea</taxon>
        <taxon>Dorylaimia</taxon>
        <taxon>Trichinellida</taxon>
        <taxon>Trichinellidae</taxon>
        <taxon>Trichinella</taxon>
    </lineage>
</organism>
<sequence length="301" mass="35618">MVEQATILVVVVVVVVVDLMVTDVEIQRQQFDITKFDHEKIFQRVHCTNPFADVRLFVETCRQFPSTAKHLRRRQHLTTVDRKYVINPNDQIYQLALENQMLFHVNSIQQIVGRRKLNHTLVFTYHPVDETLLTDVPYGVTFQYRVIGRLVADDAAYNFNQAFCQIRQLSIVKASQIAQKRPSTFIFRQQIVHITPFTGIIVNQERREHLVRLHKVEIQKARCFVDKVNDDRTDRYGTQRFKIRVDVRGTLLVKVETASKKRVVLAQQHAEHFLFHRFQRHQYRPEVLRGTNFYLCHLEIN</sequence>
<name>A0A0V1BQI7_TRISP</name>
<reference evidence="2 3" key="1">
    <citation type="submission" date="2015-01" db="EMBL/GenBank/DDBJ databases">
        <title>Evolution of Trichinella species and genotypes.</title>
        <authorList>
            <person name="Korhonen P.K."/>
            <person name="Edoardo P."/>
            <person name="Giuseppe L.R."/>
            <person name="Gasser R.B."/>
        </authorList>
    </citation>
    <scope>NUCLEOTIDE SEQUENCE [LARGE SCALE GENOMIC DNA]</scope>
    <source>
        <strain evidence="2">ISS3</strain>
    </source>
</reference>
<keyword evidence="1" id="KW-1133">Transmembrane helix</keyword>
<dbReference type="Proteomes" id="UP000054776">
    <property type="component" value="Unassembled WGS sequence"/>
</dbReference>
<gene>
    <name evidence="2" type="ORF">T01_15439</name>
</gene>
<evidence type="ECO:0000313" key="3">
    <source>
        <dbReference type="Proteomes" id="UP000054776"/>
    </source>
</evidence>
<feature type="transmembrane region" description="Helical" evidence="1">
    <location>
        <begin position="6"/>
        <end position="26"/>
    </location>
</feature>
<protein>
    <submittedName>
        <fullName evidence="2">Uncharacterized protein</fullName>
    </submittedName>
</protein>
<evidence type="ECO:0000256" key="1">
    <source>
        <dbReference type="SAM" id="Phobius"/>
    </source>
</evidence>
<comment type="caution">
    <text evidence="2">The sequence shown here is derived from an EMBL/GenBank/DDBJ whole genome shotgun (WGS) entry which is preliminary data.</text>
</comment>
<evidence type="ECO:0000313" key="2">
    <source>
        <dbReference type="EMBL" id="KRY39096.1"/>
    </source>
</evidence>
<accession>A0A0V1BQI7</accession>
<keyword evidence="1" id="KW-0812">Transmembrane</keyword>
<dbReference type="InParanoid" id="A0A0V1BQI7"/>
<keyword evidence="3" id="KW-1185">Reference proteome</keyword>
<keyword evidence="1" id="KW-0472">Membrane</keyword>